<sequence>MHEYPLTKRIVDIAVREAEEQKARRVLAVRLVVGETSGIIAESVQMYFDVIAEGTPAEGAELLITSVKPEMRCPACGRKFIRPRFSFSCPDCGALGEPTETGREFYIESVELEI</sequence>
<organism evidence="5 6">
    <name type="scientific">Sporobacter termitidis DSM 10068</name>
    <dbReference type="NCBI Taxonomy" id="1123282"/>
    <lineage>
        <taxon>Bacteria</taxon>
        <taxon>Bacillati</taxon>
        <taxon>Bacillota</taxon>
        <taxon>Clostridia</taxon>
        <taxon>Eubacteriales</taxon>
        <taxon>Oscillospiraceae</taxon>
        <taxon>Sporobacter</taxon>
    </lineage>
</organism>
<keyword evidence="2 4" id="KW-0479">Metal-binding</keyword>
<evidence type="ECO:0000256" key="2">
    <source>
        <dbReference type="ARBA" id="ARBA00022723"/>
    </source>
</evidence>
<dbReference type="Gene3D" id="3.30.2320.80">
    <property type="match status" value="1"/>
</dbReference>
<feature type="binding site" evidence="4">
    <location>
        <position position="76"/>
    </location>
    <ligand>
        <name>Zn(2+)</name>
        <dbReference type="ChEBI" id="CHEBI:29105"/>
    </ligand>
</feature>
<dbReference type="PANTHER" id="PTHR34535:SF3">
    <property type="entry name" value="HYDROGENASE MATURATION FACTOR HYPA"/>
    <property type="match status" value="1"/>
</dbReference>
<dbReference type="GO" id="GO:0051604">
    <property type="term" value="P:protein maturation"/>
    <property type="evidence" value="ECO:0007669"/>
    <property type="project" value="InterPro"/>
</dbReference>
<feature type="binding site" evidence="4">
    <location>
        <position position="2"/>
    </location>
    <ligand>
        <name>Ni(2+)</name>
        <dbReference type="ChEBI" id="CHEBI:49786"/>
    </ligand>
</feature>
<dbReference type="GO" id="GO:0008270">
    <property type="term" value="F:zinc ion binding"/>
    <property type="evidence" value="ECO:0007669"/>
    <property type="project" value="UniProtKB-UniRule"/>
</dbReference>
<dbReference type="AlphaFoldDB" id="A0A1M5Z0F1"/>
<comment type="similarity">
    <text evidence="4">Belongs to the HypA/HybF family.</text>
</comment>
<accession>A0A1M5Z0F1</accession>
<evidence type="ECO:0000313" key="6">
    <source>
        <dbReference type="Proteomes" id="UP000183995"/>
    </source>
</evidence>
<evidence type="ECO:0000256" key="3">
    <source>
        <dbReference type="ARBA" id="ARBA00022833"/>
    </source>
</evidence>
<dbReference type="GO" id="GO:0016151">
    <property type="term" value="F:nickel cation binding"/>
    <property type="evidence" value="ECO:0007669"/>
    <property type="project" value="UniProtKB-UniRule"/>
</dbReference>
<feature type="binding site" evidence="4">
    <location>
        <position position="92"/>
    </location>
    <ligand>
        <name>Zn(2+)</name>
        <dbReference type="ChEBI" id="CHEBI:29105"/>
    </ligand>
</feature>
<dbReference type="PIRSF" id="PIRSF004761">
    <property type="entry name" value="Hydrgn_mat_HypA"/>
    <property type="match status" value="1"/>
</dbReference>
<evidence type="ECO:0000313" key="5">
    <source>
        <dbReference type="EMBL" id="SHI17746.1"/>
    </source>
</evidence>
<reference evidence="5 6" key="1">
    <citation type="submission" date="2016-11" db="EMBL/GenBank/DDBJ databases">
        <authorList>
            <person name="Jaros S."/>
            <person name="Januszkiewicz K."/>
            <person name="Wedrychowicz H."/>
        </authorList>
    </citation>
    <scope>NUCLEOTIDE SEQUENCE [LARGE SCALE GENOMIC DNA]</scope>
    <source>
        <strain evidence="5 6">DSM 10068</strain>
    </source>
</reference>
<dbReference type="HAMAP" id="MF_00213">
    <property type="entry name" value="HypA_HybF"/>
    <property type="match status" value="1"/>
</dbReference>
<dbReference type="Pfam" id="PF01155">
    <property type="entry name" value="HypA"/>
    <property type="match status" value="1"/>
</dbReference>
<gene>
    <name evidence="4" type="primary">hypA</name>
    <name evidence="5" type="ORF">SAMN02745823_03044</name>
</gene>
<keyword evidence="1 4" id="KW-0533">Nickel</keyword>
<dbReference type="OrthoDB" id="9800361at2"/>
<dbReference type="EMBL" id="FQXV01000012">
    <property type="protein sequence ID" value="SHI17746.1"/>
    <property type="molecule type" value="Genomic_DNA"/>
</dbReference>
<comment type="function">
    <text evidence="4">Involved in the maturation of [NiFe] hydrogenases. Required for nickel insertion into the metal center of the hydrogenase.</text>
</comment>
<name>A0A1M5Z0F1_9FIRM</name>
<feature type="binding site" evidence="4">
    <location>
        <position position="89"/>
    </location>
    <ligand>
        <name>Zn(2+)</name>
        <dbReference type="ChEBI" id="CHEBI:29105"/>
    </ligand>
</feature>
<keyword evidence="6" id="KW-1185">Reference proteome</keyword>
<dbReference type="PANTHER" id="PTHR34535">
    <property type="entry name" value="HYDROGENASE MATURATION FACTOR HYPA"/>
    <property type="match status" value="1"/>
</dbReference>
<dbReference type="STRING" id="1123282.SAMN02745823_03044"/>
<dbReference type="InterPro" id="IPR000688">
    <property type="entry name" value="HypA/HybF"/>
</dbReference>
<dbReference type="Proteomes" id="UP000183995">
    <property type="component" value="Unassembled WGS sequence"/>
</dbReference>
<feature type="binding site" evidence="4">
    <location>
        <position position="73"/>
    </location>
    <ligand>
        <name>Zn(2+)</name>
        <dbReference type="ChEBI" id="CHEBI:29105"/>
    </ligand>
</feature>
<dbReference type="RefSeq" id="WP_073080724.1">
    <property type="nucleotide sequence ID" value="NZ_FQXV01000012.1"/>
</dbReference>
<protein>
    <recommendedName>
        <fullName evidence="4">Hydrogenase maturation factor HypA</fullName>
    </recommendedName>
</protein>
<evidence type="ECO:0000256" key="4">
    <source>
        <dbReference type="HAMAP-Rule" id="MF_00213"/>
    </source>
</evidence>
<proteinExistence type="inferred from homology"/>
<evidence type="ECO:0000256" key="1">
    <source>
        <dbReference type="ARBA" id="ARBA00022596"/>
    </source>
</evidence>
<keyword evidence="3 4" id="KW-0862">Zinc</keyword>